<feature type="compositionally biased region" description="Low complexity" evidence="1">
    <location>
        <begin position="14"/>
        <end position="39"/>
    </location>
</feature>
<name>F0XPH5_GROCL</name>
<dbReference type="OrthoDB" id="414243at2759"/>
<protein>
    <submittedName>
        <fullName evidence="3">Actin filament organization protein app1</fullName>
    </submittedName>
</protein>
<feature type="region of interest" description="Disordered" evidence="1">
    <location>
        <begin position="1"/>
        <end position="39"/>
    </location>
</feature>
<dbReference type="InParanoid" id="F0XPH5"/>
<evidence type="ECO:0000313" key="4">
    <source>
        <dbReference type="Proteomes" id="UP000007796"/>
    </source>
</evidence>
<feature type="region of interest" description="Disordered" evidence="1">
    <location>
        <begin position="88"/>
        <end position="108"/>
    </location>
</feature>
<proteinExistence type="predicted"/>
<gene>
    <name evidence="3" type="ORF">CMQ_7098</name>
</gene>
<dbReference type="PANTHER" id="PTHR28208">
    <property type="entry name" value="PHOSPHATIDATE PHOSPHATASE APP1"/>
    <property type="match status" value="1"/>
</dbReference>
<dbReference type="HOGENOM" id="CLU_030283_1_0_1"/>
<evidence type="ECO:0000313" key="3">
    <source>
        <dbReference type="EMBL" id="EFX00096.1"/>
    </source>
</evidence>
<accession>F0XPH5</accession>
<dbReference type="Pfam" id="PF09949">
    <property type="entry name" value="APP1_cat"/>
    <property type="match status" value="1"/>
</dbReference>
<dbReference type="EMBL" id="GL629801">
    <property type="protein sequence ID" value="EFX00096.1"/>
    <property type="molecule type" value="Genomic_DNA"/>
</dbReference>
<sequence length="480" mass="51438">MATSFAAGADEDVTTASLTRSAQSSSCSSSTSSSAASVSATSPLFARAPTIVAHELQRLTRQRRRFAEFEAGLPEMLSQASEKVRTISGSPGDLGGVDGAGSPGSPLPVTDKDSVWLLDNVAYREADTTTTTPGWRAEYVVAVLAQQLAGPVGGTVAAVQAVAERLGRGGSGPVDEATLQTIRRRMRPFLQAVLPGRQVRARVGDDWPLVLSPSDSDGVSSDVQRLPDSTRAGALVSTTAEVPAGTDGELSMQTLFAEGTGWGVISDIDDTIKRTQTSDPVGILQTTFVDEPEAIAGMPELYRFLAEVTAPAASDGGSAAMTPFFYLSASPYNLYPFLRRFRQQHYPHGALLLRDDSSMSVAGLLRTLTLDTRDYKVQRIAKVHGWLPQKTMLCIGDSTQSDPEAYGEIYRSFPGWVKLILIRKVADIAAVGLAEKNEPARFEKAFHDMPTSAWHVFEDPAECYAHVQRVIGGEIPETEA</sequence>
<dbReference type="Proteomes" id="UP000007796">
    <property type="component" value="Unassembled WGS sequence"/>
</dbReference>
<evidence type="ECO:0000256" key="1">
    <source>
        <dbReference type="SAM" id="MobiDB-lite"/>
    </source>
</evidence>
<keyword evidence="4" id="KW-1185">Reference proteome</keyword>
<dbReference type="STRING" id="655863.F0XPH5"/>
<dbReference type="PANTHER" id="PTHR28208:SF1">
    <property type="entry name" value="FILAMENT ORGANIZATION PROTEIN APP1-LIKE, PUTATIVE (AFU_ORTHOLOGUE AFUA_1G06650)-RELATED"/>
    <property type="match status" value="1"/>
</dbReference>
<dbReference type="RefSeq" id="XP_014169578.1">
    <property type="nucleotide sequence ID" value="XM_014314103.1"/>
</dbReference>
<evidence type="ECO:0000259" key="2">
    <source>
        <dbReference type="Pfam" id="PF09949"/>
    </source>
</evidence>
<dbReference type="InterPro" id="IPR019236">
    <property type="entry name" value="APP1_cat"/>
</dbReference>
<dbReference type="GO" id="GO:0030479">
    <property type="term" value="C:actin cortical patch"/>
    <property type="evidence" value="ECO:0007669"/>
    <property type="project" value="TreeGrafter"/>
</dbReference>
<feature type="compositionally biased region" description="Gly residues" evidence="1">
    <location>
        <begin position="92"/>
        <end position="102"/>
    </location>
</feature>
<dbReference type="InterPro" id="IPR052935">
    <property type="entry name" value="Mg2+_PAP"/>
</dbReference>
<reference evidence="3 4" key="1">
    <citation type="journal article" date="2011" name="Proc. Natl. Acad. Sci. U.S.A.">
        <title>Genome and transcriptome analyses of the mountain pine beetle-fungal symbiont Grosmannia clavigera, a lodgepole pine pathogen.</title>
        <authorList>
            <person name="DiGuistini S."/>
            <person name="Wang Y."/>
            <person name="Liao N.Y."/>
            <person name="Taylor G."/>
            <person name="Tanguay P."/>
            <person name="Feau N."/>
            <person name="Henrissat B."/>
            <person name="Chan S.K."/>
            <person name="Hesse-Orce U."/>
            <person name="Alamouti S.M."/>
            <person name="Tsui C.K.M."/>
            <person name="Docking R.T."/>
            <person name="Levasseur A."/>
            <person name="Haridas S."/>
            <person name="Robertson G."/>
            <person name="Birol I."/>
            <person name="Holt R.A."/>
            <person name="Marra M.A."/>
            <person name="Hamelin R.C."/>
            <person name="Hirst M."/>
            <person name="Jones S.J.M."/>
            <person name="Bohlmann J."/>
            <person name="Breuil C."/>
        </authorList>
    </citation>
    <scope>NUCLEOTIDE SEQUENCE [LARGE SCALE GENOMIC DNA]</scope>
    <source>
        <strain evidence="4">kw1407 / UAMH 11150</strain>
    </source>
</reference>
<feature type="domain" description="Phosphatidate phosphatase APP1 catalytic" evidence="2">
    <location>
        <begin position="262"/>
        <end position="424"/>
    </location>
</feature>
<organism evidence="4">
    <name type="scientific">Grosmannia clavigera (strain kw1407 / UAMH 11150)</name>
    <name type="common">Blue stain fungus</name>
    <name type="synonym">Graphiocladiella clavigera</name>
    <dbReference type="NCBI Taxonomy" id="655863"/>
    <lineage>
        <taxon>Eukaryota</taxon>
        <taxon>Fungi</taxon>
        <taxon>Dikarya</taxon>
        <taxon>Ascomycota</taxon>
        <taxon>Pezizomycotina</taxon>
        <taxon>Sordariomycetes</taxon>
        <taxon>Sordariomycetidae</taxon>
        <taxon>Ophiostomatales</taxon>
        <taxon>Ophiostomataceae</taxon>
        <taxon>Leptographium</taxon>
    </lineage>
</organism>
<dbReference type="eggNOG" id="ENOG502RYXR">
    <property type="taxonomic scope" value="Eukaryota"/>
</dbReference>
<dbReference type="GeneID" id="25980604"/>
<dbReference type="AlphaFoldDB" id="F0XPH5"/>
<dbReference type="GO" id="GO:0008195">
    <property type="term" value="F:phosphatidate phosphatase activity"/>
    <property type="evidence" value="ECO:0007669"/>
    <property type="project" value="InterPro"/>
</dbReference>